<dbReference type="Proteomes" id="UP000622317">
    <property type="component" value="Unassembled WGS sequence"/>
</dbReference>
<dbReference type="PANTHER" id="PTHR46558">
    <property type="entry name" value="TRACRIPTIONAL REGULATORY PROTEIN-RELATED-RELATED"/>
    <property type="match status" value="1"/>
</dbReference>
<evidence type="ECO:0000313" key="4">
    <source>
        <dbReference type="Proteomes" id="UP000622317"/>
    </source>
</evidence>
<dbReference type="Gene3D" id="1.10.260.40">
    <property type="entry name" value="lambda repressor-like DNA-binding domains"/>
    <property type="match status" value="1"/>
</dbReference>
<dbReference type="SUPFAM" id="SSF47413">
    <property type="entry name" value="lambda repressor-like DNA-binding domains"/>
    <property type="match status" value="1"/>
</dbReference>
<dbReference type="PROSITE" id="PS50943">
    <property type="entry name" value="HTH_CROC1"/>
    <property type="match status" value="1"/>
</dbReference>
<dbReference type="AlphaFoldDB" id="A0A927IG37"/>
<evidence type="ECO:0000313" key="3">
    <source>
        <dbReference type="EMBL" id="MBD5778288.1"/>
    </source>
</evidence>
<comment type="caution">
    <text evidence="3">The sequence shown here is derived from an EMBL/GenBank/DDBJ whole genome shotgun (WGS) entry which is preliminary data.</text>
</comment>
<evidence type="ECO:0000259" key="2">
    <source>
        <dbReference type="PROSITE" id="PS50943"/>
    </source>
</evidence>
<dbReference type="GO" id="GO:0003677">
    <property type="term" value="F:DNA binding"/>
    <property type="evidence" value="ECO:0007669"/>
    <property type="project" value="UniProtKB-KW"/>
</dbReference>
<keyword evidence="4" id="KW-1185">Reference proteome</keyword>
<dbReference type="Pfam" id="PF01381">
    <property type="entry name" value="HTH_3"/>
    <property type="match status" value="1"/>
</dbReference>
<organism evidence="3 4">
    <name type="scientific">Pelagicoccus enzymogenes</name>
    <dbReference type="NCBI Taxonomy" id="2773457"/>
    <lineage>
        <taxon>Bacteria</taxon>
        <taxon>Pseudomonadati</taxon>
        <taxon>Verrucomicrobiota</taxon>
        <taxon>Opitutia</taxon>
        <taxon>Puniceicoccales</taxon>
        <taxon>Pelagicoccaceae</taxon>
        <taxon>Pelagicoccus</taxon>
    </lineage>
</organism>
<dbReference type="InterPro" id="IPR001387">
    <property type="entry name" value="Cro/C1-type_HTH"/>
</dbReference>
<proteinExistence type="predicted"/>
<dbReference type="SMART" id="SM00530">
    <property type="entry name" value="HTH_XRE"/>
    <property type="match status" value="1"/>
</dbReference>
<feature type="domain" description="HTH cro/C1-type" evidence="2">
    <location>
        <begin position="27"/>
        <end position="81"/>
    </location>
</feature>
<gene>
    <name evidence="3" type="ORF">IEN85_02120</name>
</gene>
<name>A0A927IG37_9BACT</name>
<sequence length="127" mass="14558">MNTRIMRPLNLIFPMDSDFNNAMAQRLIQLRKNEGLTQVEVAERLGISQGTYAHYERGFRRIPLERLPSLAQALSTTEEELLGLERKNGKRGPASQLERRFEAIRKLPQTRQKEILKVVDALLAQAS</sequence>
<reference evidence="3" key="1">
    <citation type="submission" date="2020-09" db="EMBL/GenBank/DDBJ databases">
        <title>Pelagicoccus enzymogenes sp. nov. with an EPS production, isolated from marine sediment.</title>
        <authorList>
            <person name="Feng X."/>
        </authorList>
    </citation>
    <scope>NUCLEOTIDE SEQUENCE</scope>
    <source>
        <strain evidence="3">NFK12</strain>
    </source>
</reference>
<dbReference type="CDD" id="cd00093">
    <property type="entry name" value="HTH_XRE"/>
    <property type="match status" value="1"/>
</dbReference>
<dbReference type="InterPro" id="IPR010982">
    <property type="entry name" value="Lambda_DNA-bd_dom_sf"/>
</dbReference>
<dbReference type="PANTHER" id="PTHR46558:SF11">
    <property type="entry name" value="HTH-TYPE TRANSCRIPTIONAL REGULATOR XRE"/>
    <property type="match status" value="1"/>
</dbReference>
<keyword evidence="1" id="KW-0238">DNA-binding</keyword>
<accession>A0A927IG37</accession>
<protein>
    <submittedName>
        <fullName evidence="3">Helix-turn-helix transcriptional regulator</fullName>
    </submittedName>
</protein>
<evidence type="ECO:0000256" key="1">
    <source>
        <dbReference type="ARBA" id="ARBA00023125"/>
    </source>
</evidence>
<dbReference type="EMBL" id="JACYFG010000004">
    <property type="protein sequence ID" value="MBD5778288.1"/>
    <property type="molecule type" value="Genomic_DNA"/>
</dbReference>
<dbReference type="RefSeq" id="WP_191615424.1">
    <property type="nucleotide sequence ID" value="NZ_JACYFG010000004.1"/>
</dbReference>